<evidence type="ECO:0008006" key="5">
    <source>
        <dbReference type="Google" id="ProtNLM"/>
    </source>
</evidence>
<keyword evidence="2" id="KW-1133">Transmembrane helix</keyword>
<feature type="transmembrane region" description="Helical" evidence="2">
    <location>
        <begin position="225"/>
        <end position="245"/>
    </location>
</feature>
<dbReference type="Gene3D" id="1.10.287.1060">
    <property type="entry name" value="ESAT-6-like"/>
    <property type="match status" value="1"/>
</dbReference>
<gene>
    <name evidence="3" type="ORF">CVS29_07970</name>
</gene>
<keyword evidence="2" id="KW-0472">Membrane</keyword>
<dbReference type="EMBL" id="QHLZ01000004">
    <property type="protein sequence ID" value="PXA65940.1"/>
    <property type="molecule type" value="Genomic_DNA"/>
</dbReference>
<proteinExistence type="predicted"/>
<dbReference type="RefSeq" id="WP_110105806.1">
    <property type="nucleotide sequence ID" value="NZ_JACBZZ010000001.1"/>
</dbReference>
<feature type="transmembrane region" description="Helical" evidence="2">
    <location>
        <begin position="251"/>
        <end position="271"/>
    </location>
</feature>
<dbReference type="OrthoDB" id="4617536at2"/>
<dbReference type="InterPro" id="IPR036689">
    <property type="entry name" value="ESAT-6-like_sf"/>
</dbReference>
<evidence type="ECO:0000256" key="2">
    <source>
        <dbReference type="SAM" id="Phobius"/>
    </source>
</evidence>
<reference evidence="3 4" key="1">
    <citation type="submission" date="2018-05" db="EMBL/GenBank/DDBJ databases">
        <title>Genetic diversity of glacier-inhabiting Cryobacterium bacteria in China and description of Cryobacterium mengkeensis sp. nov. and Arthrobacter glacialis sp. nov.</title>
        <authorList>
            <person name="Liu Q."/>
            <person name="Xin Y.-H."/>
        </authorList>
    </citation>
    <scope>NUCLEOTIDE SEQUENCE [LARGE SCALE GENOMIC DNA]</scope>
    <source>
        <strain evidence="3 4">GP3</strain>
    </source>
</reference>
<organism evidence="3 4">
    <name type="scientific">Arthrobacter psychrochitiniphilus</name>
    <dbReference type="NCBI Taxonomy" id="291045"/>
    <lineage>
        <taxon>Bacteria</taxon>
        <taxon>Bacillati</taxon>
        <taxon>Actinomycetota</taxon>
        <taxon>Actinomycetes</taxon>
        <taxon>Micrococcales</taxon>
        <taxon>Micrococcaceae</taxon>
        <taxon>Arthrobacter</taxon>
    </lineage>
</organism>
<dbReference type="AlphaFoldDB" id="A0A2V3DS19"/>
<keyword evidence="4" id="KW-1185">Reference proteome</keyword>
<comment type="caution">
    <text evidence="3">The sequence shown here is derived from an EMBL/GenBank/DDBJ whole genome shotgun (WGS) entry which is preliminary data.</text>
</comment>
<name>A0A2V3DS19_9MICC</name>
<accession>A0A2V3DS19</accession>
<keyword evidence="2" id="KW-0812">Transmembrane</keyword>
<dbReference type="SUPFAM" id="SSF140453">
    <property type="entry name" value="EsxAB dimer-like"/>
    <property type="match status" value="1"/>
</dbReference>
<dbReference type="Proteomes" id="UP000246303">
    <property type="component" value="Unassembled WGS sequence"/>
</dbReference>
<feature type="region of interest" description="Disordered" evidence="1">
    <location>
        <begin position="79"/>
        <end position="99"/>
    </location>
</feature>
<evidence type="ECO:0000313" key="3">
    <source>
        <dbReference type="EMBL" id="PXA65940.1"/>
    </source>
</evidence>
<evidence type="ECO:0000256" key="1">
    <source>
        <dbReference type="SAM" id="MobiDB-lite"/>
    </source>
</evidence>
<protein>
    <recommendedName>
        <fullName evidence="5">WXG100 family type VII secretion target</fullName>
    </recommendedName>
</protein>
<evidence type="ECO:0000313" key="4">
    <source>
        <dbReference type="Proteomes" id="UP000246303"/>
    </source>
</evidence>
<sequence length="328" mass="33855">MDGFIGADIADLRDFAKTMDKASHALSQQAQLLSNVVNQSRGWKGPDADRFRQTWNSSHRPTLAATSRTLAEVSTMLRKNAQEQETASSAASIDGTGESCVAPAPQDNGWNPQNTLIDWGKALVGGLSKGKDALTYLKDWKGLLSSKTIFDLKGKLPNFAQFGDDFKNALGVFTKADGIFGKIGTGLKAFGRFAGVAAAPFAIGGGIHDMFWPDHDGGRGVMDRISGGMSVVAGGGSLLMAVGLLSNPVGIGIVVGAGVIAAGWAVGNLIADTKWGQAMGRGIANAAGNVFDGAKKAVGGVVEGANNVVNGAKNFFSNPVKSLGGLFA</sequence>